<keyword evidence="2" id="KW-1185">Reference proteome</keyword>
<comment type="caution">
    <text evidence="1">The sequence shown here is derived from an EMBL/GenBank/DDBJ whole genome shotgun (WGS) entry which is preliminary data.</text>
</comment>
<dbReference type="EMBL" id="JAWQEG010002108">
    <property type="protein sequence ID" value="KAK3874335.1"/>
    <property type="molecule type" value="Genomic_DNA"/>
</dbReference>
<reference evidence="1" key="1">
    <citation type="submission" date="2023-10" db="EMBL/GenBank/DDBJ databases">
        <title>Genome assemblies of two species of porcelain crab, Petrolisthes cinctipes and Petrolisthes manimaculis (Anomura: Porcellanidae).</title>
        <authorList>
            <person name="Angst P."/>
        </authorList>
    </citation>
    <scope>NUCLEOTIDE SEQUENCE</scope>
    <source>
        <strain evidence="1">PB745_01</strain>
        <tissue evidence="1">Gill</tissue>
    </source>
</reference>
<proteinExistence type="predicted"/>
<protein>
    <submittedName>
        <fullName evidence="1">Uncharacterized protein</fullName>
    </submittedName>
</protein>
<name>A0AAE1FHE9_PETCI</name>
<dbReference type="Proteomes" id="UP001286313">
    <property type="component" value="Unassembled WGS sequence"/>
</dbReference>
<dbReference type="AlphaFoldDB" id="A0AAE1FHE9"/>
<sequence>MALIMETQNVVETAHESIYRSFERKPCNCIVELGSIGKVNVWQHLEQCNHHCHPHQQQDVGWRWQHQEF</sequence>
<organism evidence="1 2">
    <name type="scientific">Petrolisthes cinctipes</name>
    <name type="common">Flat porcelain crab</name>
    <dbReference type="NCBI Taxonomy" id="88211"/>
    <lineage>
        <taxon>Eukaryota</taxon>
        <taxon>Metazoa</taxon>
        <taxon>Ecdysozoa</taxon>
        <taxon>Arthropoda</taxon>
        <taxon>Crustacea</taxon>
        <taxon>Multicrustacea</taxon>
        <taxon>Malacostraca</taxon>
        <taxon>Eumalacostraca</taxon>
        <taxon>Eucarida</taxon>
        <taxon>Decapoda</taxon>
        <taxon>Pleocyemata</taxon>
        <taxon>Anomura</taxon>
        <taxon>Galatheoidea</taxon>
        <taxon>Porcellanidae</taxon>
        <taxon>Petrolisthes</taxon>
    </lineage>
</organism>
<accession>A0AAE1FHE9</accession>
<gene>
    <name evidence="1" type="ORF">Pcinc_020722</name>
</gene>
<evidence type="ECO:0000313" key="1">
    <source>
        <dbReference type="EMBL" id="KAK3874335.1"/>
    </source>
</evidence>
<evidence type="ECO:0000313" key="2">
    <source>
        <dbReference type="Proteomes" id="UP001286313"/>
    </source>
</evidence>